<proteinExistence type="predicted"/>
<feature type="compositionally biased region" description="Basic and acidic residues" evidence="1">
    <location>
        <begin position="47"/>
        <end position="59"/>
    </location>
</feature>
<dbReference type="AlphaFoldDB" id="A0A2N9JK87"/>
<accession>A0A2N9JK87</accession>
<gene>
    <name evidence="2" type="ORF">MPLG2_3435</name>
</gene>
<name>A0A2N9JK87_9ACTN</name>
<evidence type="ECO:0000256" key="1">
    <source>
        <dbReference type="SAM" id="MobiDB-lite"/>
    </source>
</evidence>
<dbReference type="EMBL" id="LT985188">
    <property type="protein sequence ID" value="SPD88465.1"/>
    <property type="molecule type" value="Genomic_DNA"/>
</dbReference>
<sequence>MSGPFASTRMHFSESGGYHGRLSQGIDGAITPELPEERRVRPLTRTGRGEQERVVRRGGQEGWYRGVRLVPSSPDRASPVGAVDEGMTDDRVPSGAAPG</sequence>
<organism evidence="2 3">
    <name type="scientific">Micropruina glycogenica</name>
    <dbReference type="NCBI Taxonomy" id="75385"/>
    <lineage>
        <taxon>Bacteria</taxon>
        <taxon>Bacillati</taxon>
        <taxon>Actinomycetota</taxon>
        <taxon>Actinomycetes</taxon>
        <taxon>Propionibacteriales</taxon>
        <taxon>Nocardioidaceae</taxon>
        <taxon>Micropruina</taxon>
    </lineage>
</organism>
<dbReference type="KEGG" id="mgg:MPLG2_3435"/>
<feature type="region of interest" description="Disordered" evidence="1">
    <location>
        <begin position="1"/>
        <end position="99"/>
    </location>
</feature>
<reference evidence="2 3" key="1">
    <citation type="submission" date="2018-02" db="EMBL/GenBank/DDBJ databases">
        <authorList>
            <person name="Cohen D.B."/>
            <person name="Kent A.D."/>
        </authorList>
    </citation>
    <scope>NUCLEOTIDE SEQUENCE [LARGE SCALE GENOMIC DNA]</scope>
    <source>
        <strain evidence="2">1</strain>
    </source>
</reference>
<keyword evidence="3" id="KW-1185">Reference proteome</keyword>
<dbReference type="Proteomes" id="UP000238164">
    <property type="component" value="Chromosome 1"/>
</dbReference>
<protein>
    <submittedName>
        <fullName evidence="2">Uncharacterized protein</fullName>
    </submittedName>
</protein>
<evidence type="ECO:0000313" key="2">
    <source>
        <dbReference type="EMBL" id="SPD88465.1"/>
    </source>
</evidence>
<evidence type="ECO:0000313" key="3">
    <source>
        <dbReference type="Proteomes" id="UP000238164"/>
    </source>
</evidence>